<dbReference type="PROSITE" id="PS51352">
    <property type="entry name" value="THIOREDOXIN_2"/>
    <property type="match status" value="1"/>
</dbReference>
<dbReference type="GO" id="GO:0003756">
    <property type="term" value="F:protein disulfide isomerase activity"/>
    <property type="evidence" value="ECO:0007669"/>
    <property type="project" value="TreeGrafter"/>
</dbReference>
<evidence type="ECO:0000256" key="4">
    <source>
        <dbReference type="ARBA" id="ARBA00023284"/>
    </source>
</evidence>
<dbReference type="PRINTS" id="PR00421">
    <property type="entry name" value="THIOREDOXIN"/>
</dbReference>
<evidence type="ECO:0000256" key="1">
    <source>
        <dbReference type="ARBA" id="ARBA00006347"/>
    </source>
</evidence>
<protein>
    <submittedName>
        <fullName evidence="9">Chaperone</fullName>
    </submittedName>
</protein>
<sequence length="427" mass="48039">MRSLLLYFSLFLLATKQSLISSEQFEVDGKVLELNESNIDTAISTFDHIFIDFYAPWCGHCKRLSPELDKAAPILAGLKNPVIIAKVNVDKYKSLIKKHEIDGFPTLKIFIHGVPTEYYGPRKYDQLVQYLKKFAAPDVAILNSDPGVTEFVKEAGTGFPVFIGFDVKESMISNLAIKYKKKAWFSVAKDVSEELMSLYDFDKAPAIVALRPSYSEQSIFYGPFEDKFLEDFVKQNLLPLVVPINKDTLRVLKDEDRKIVLTIVEDEASDNSRDLTKLLKAAASANRDLIFGYVGVKQFEDFVESFEVHKKTQLPKMIVWDGDEEYLSVNGSEWIHGDDQGSQITRFLAGYREGNVIQKRISGLSFTSFVSSFFGIGTVCMIIFMVGMLALILIFTKDDEPTTDGPRQSPPGTSNVSQSESGRDKED</sequence>
<feature type="region of interest" description="Disordered" evidence="5">
    <location>
        <begin position="400"/>
        <end position="427"/>
    </location>
</feature>
<dbReference type="InterPro" id="IPR036249">
    <property type="entry name" value="Thioredoxin-like_sf"/>
</dbReference>
<evidence type="ECO:0000313" key="9">
    <source>
        <dbReference type="EMBL" id="GAA0149262.1"/>
    </source>
</evidence>
<keyword evidence="4" id="KW-0676">Redox-active center</keyword>
<dbReference type="Pfam" id="PF13848">
    <property type="entry name" value="Thioredoxin_6"/>
    <property type="match status" value="1"/>
</dbReference>
<organism evidence="9 10">
    <name type="scientific">Lithospermum erythrorhizon</name>
    <name type="common">Purple gromwell</name>
    <name type="synonym">Lithospermum officinale var. erythrorhizon</name>
    <dbReference type="NCBI Taxonomy" id="34254"/>
    <lineage>
        <taxon>Eukaryota</taxon>
        <taxon>Viridiplantae</taxon>
        <taxon>Streptophyta</taxon>
        <taxon>Embryophyta</taxon>
        <taxon>Tracheophyta</taxon>
        <taxon>Spermatophyta</taxon>
        <taxon>Magnoliopsida</taxon>
        <taxon>eudicotyledons</taxon>
        <taxon>Gunneridae</taxon>
        <taxon>Pentapetalae</taxon>
        <taxon>asterids</taxon>
        <taxon>lamiids</taxon>
        <taxon>Boraginales</taxon>
        <taxon>Boraginaceae</taxon>
        <taxon>Boraginoideae</taxon>
        <taxon>Lithospermeae</taxon>
        <taxon>Lithospermum</taxon>
    </lineage>
</organism>
<evidence type="ECO:0000256" key="3">
    <source>
        <dbReference type="ARBA" id="ARBA00023157"/>
    </source>
</evidence>
<dbReference type="InterPro" id="IPR013766">
    <property type="entry name" value="Thioredoxin_domain"/>
</dbReference>
<dbReference type="PANTHER" id="PTHR18929:SF218">
    <property type="entry name" value="PROTEIN DISULFIDE-ISOMERASE 5-2"/>
    <property type="match status" value="1"/>
</dbReference>
<comment type="caution">
    <text evidence="9">The sequence shown here is derived from an EMBL/GenBank/DDBJ whole genome shotgun (WGS) entry which is preliminary data.</text>
</comment>
<proteinExistence type="inferred from homology"/>
<keyword evidence="6" id="KW-0472">Membrane</keyword>
<dbReference type="Proteomes" id="UP001454036">
    <property type="component" value="Unassembled WGS sequence"/>
</dbReference>
<dbReference type="GO" id="GO:0005783">
    <property type="term" value="C:endoplasmic reticulum"/>
    <property type="evidence" value="ECO:0007669"/>
    <property type="project" value="TreeGrafter"/>
</dbReference>
<feature type="chain" id="PRO_5043450084" evidence="7">
    <location>
        <begin position="23"/>
        <end position="427"/>
    </location>
</feature>
<dbReference type="GO" id="GO:0006457">
    <property type="term" value="P:protein folding"/>
    <property type="evidence" value="ECO:0007669"/>
    <property type="project" value="TreeGrafter"/>
</dbReference>
<dbReference type="FunFam" id="3.40.30.10:FF:000107">
    <property type="entry name" value="Protein disulfide-isomerase 5-2"/>
    <property type="match status" value="1"/>
</dbReference>
<keyword evidence="6" id="KW-0812">Transmembrane</keyword>
<feature type="compositionally biased region" description="Polar residues" evidence="5">
    <location>
        <begin position="410"/>
        <end position="420"/>
    </location>
</feature>
<keyword evidence="3" id="KW-1015">Disulfide bond</keyword>
<dbReference type="SUPFAM" id="SSF52833">
    <property type="entry name" value="Thioredoxin-like"/>
    <property type="match status" value="2"/>
</dbReference>
<dbReference type="PANTHER" id="PTHR18929">
    <property type="entry name" value="PROTEIN DISULFIDE ISOMERASE"/>
    <property type="match status" value="1"/>
</dbReference>
<comment type="similarity">
    <text evidence="1">Belongs to the protein disulfide isomerase family.</text>
</comment>
<keyword evidence="10" id="KW-1185">Reference proteome</keyword>
<name>A0AAV3PGV1_LITER</name>
<gene>
    <name evidence="9" type="ORF">LIER_08487</name>
</gene>
<dbReference type="AlphaFoldDB" id="A0AAV3PGV1"/>
<dbReference type="EMBL" id="BAABME010001374">
    <property type="protein sequence ID" value="GAA0149262.1"/>
    <property type="molecule type" value="Genomic_DNA"/>
</dbReference>
<feature type="domain" description="Thioredoxin" evidence="8">
    <location>
        <begin position="13"/>
        <end position="136"/>
    </location>
</feature>
<evidence type="ECO:0000256" key="2">
    <source>
        <dbReference type="ARBA" id="ARBA00022729"/>
    </source>
</evidence>
<feature type="transmembrane region" description="Helical" evidence="6">
    <location>
        <begin position="369"/>
        <end position="395"/>
    </location>
</feature>
<dbReference type="Pfam" id="PF00085">
    <property type="entry name" value="Thioredoxin"/>
    <property type="match status" value="1"/>
</dbReference>
<evidence type="ECO:0000256" key="7">
    <source>
        <dbReference type="SAM" id="SignalP"/>
    </source>
</evidence>
<dbReference type="PROSITE" id="PS00194">
    <property type="entry name" value="THIOREDOXIN_1"/>
    <property type="match status" value="1"/>
</dbReference>
<dbReference type="InterPro" id="IPR017937">
    <property type="entry name" value="Thioredoxin_CS"/>
</dbReference>
<dbReference type="Gene3D" id="3.40.30.10">
    <property type="entry name" value="Glutaredoxin"/>
    <property type="match status" value="2"/>
</dbReference>
<evidence type="ECO:0000313" key="10">
    <source>
        <dbReference type="Proteomes" id="UP001454036"/>
    </source>
</evidence>
<feature type="signal peptide" evidence="7">
    <location>
        <begin position="1"/>
        <end position="22"/>
    </location>
</feature>
<dbReference type="GO" id="GO:0034976">
    <property type="term" value="P:response to endoplasmic reticulum stress"/>
    <property type="evidence" value="ECO:0007669"/>
    <property type="project" value="TreeGrafter"/>
</dbReference>
<reference evidence="9 10" key="1">
    <citation type="submission" date="2024-01" db="EMBL/GenBank/DDBJ databases">
        <title>The complete chloroplast genome sequence of Lithospermum erythrorhizon: insights into the phylogenetic relationship among Boraginaceae species and the maternal lineages of purple gromwells.</title>
        <authorList>
            <person name="Okada T."/>
            <person name="Watanabe K."/>
        </authorList>
    </citation>
    <scope>NUCLEOTIDE SEQUENCE [LARGE SCALE GENOMIC DNA]</scope>
</reference>
<evidence type="ECO:0000256" key="5">
    <source>
        <dbReference type="SAM" id="MobiDB-lite"/>
    </source>
</evidence>
<keyword evidence="6" id="KW-1133">Transmembrane helix</keyword>
<evidence type="ECO:0000259" key="8">
    <source>
        <dbReference type="PROSITE" id="PS51352"/>
    </source>
</evidence>
<accession>A0AAV3PGV1</accession>
<evidence type="ECO:0000256" key="6">
    <source>
        <dbReference type="SAM" id="Phobius"/>
    </source>
</evidence>
<dbReference type="CDD" id="cd02961">
    <property type="entry name" value="PDI_a_family"/>
    <property type="match status" value="1"/>
</dbReference>
<keyword evidence="2 7" id="KW-0732">Signal</keyword>